<dbReference type="InParanoid" id="K3X893"/>
<dbReference type="Proteomes" id="UP000019132">
    <property type="component" value="Unassembled WGS sequence"/>
</dbReference>
<sequence>MLASCALVQAPAKRSEFTHVYKTNEQLMNRLNEVGLEEKQLYALHQIFSIMDRDNSGEINMMEFFTSISKICSATDIQRSRFSEKAFTVMDKDGSGEVDFIEFVLAVWNYCSFTHTSLIHFAFDLYDLDGSGEIEHEEAVRCVREVWGSSWEHSSSAQKIIAKLDGIVESTASHKLSVQQFQEFAVRHPMLLFPAFQLQSEIQKKVLGEKFWLGAAKKRASLNPSGLNWMNVQKLAKISKQTSSRFLNAMEDDLNDHYVTQLGLSEVQFARGCCNARWRHKDFVDAEWTRVAR</sequence>
<dbReference type="PRINTS" id="PR00450">
    <property type="entry name" value="RECOVERIN"/>
</dbReference>
<dbReference type="InterPro" id="IPR018247">
    <property type="entry name" value="EF_Hand_1_Ca_BS"/>
</dbReference>
<feature type="domain" description="EF-hand" evidence="4">
    <location>
        <begin position="114"/>
        <end position="149"/>
    </location>
</feature>
<dbReference type="SUPFAM" id="SSF47473">
    <property type="entry name" value="EF-hand"/>
    <property type="match status" value="1"/>
</dbReference>
<dbReference type="PROSITE" id="PS50222">
    <property type="entry name" value="EF_HAND_2"/>
    <property type="match status" value="3"/>
</dbReference>
<dbReference type="GO" id="GO:0005509">
    <property type="term" value="F:calcium ion binding"/>
    <property type="evidence" value="ECO:0007669"/>
    <property type="project" value="InterPro"/>
</dbReference>
<dbReference type="InterPro" id="IPR002048">
    <property type="entry name" value="EF_hand_dom"/>
</dbReference>
<evidence type="ECO:0000256" key="3">
    <source>
        <dbReference type="ARBA" id="ARBA00022837"/>
    </source>
</evidence>
<evidence type="ECO:0000313" key="6">
    <source>
        <dbReference type="Proteomes" id="UP000019132"/>
    </source>
</evidence>
<protein>
    <recommendedName>
        <fullName evidence="4">EF-hand domain-containing protein</fullName>
    </recommendedName>
</protein>
<reference evidence="6" key="1">
    <citation type="journal article" date="2010" name="Genome Biol.">
        <title>Genome sequence of the necrotrophic plant pathogen Pythium ultimum reveals original pathogenicity mechanisms and effector repertoire.</title>
        <authorList>
            <person name="Levesque C.A."/>
            <person name="Brouwer H."/>
            <person name="Cano L."/>
            <person name="Hamilton J.P."/>
            <person name="Holt C."/>
            <person name="Huitema E."/>
            <person name="Raffaele S."/>
            <person name="Robideau G.P."/>
            <person name="Thines M."/>
            <person name="Win J."/>
            <person name="Zerillo M.M."/>
            <person name="Beakes G.W."/>
            <person name="Boore J.L."/>
            <person name="Busam D."/>
            <person name="Dumas B."/>
            <person name="Ferriera S."/>
            <person name="Fuerstenberg S.I."/>
            <person name="Gachon C.M."/>
            <person name="Gaulin E."/>
            <person name="Govers F."/>
            <person name="Grenville-Briggs L."/>
            <person name="Horner N."/>
            <person name="Hostetler J."/>
            <person name="Jiang R.H."/>
            <person name="Johnson J."/>
            <person name="Krajaejun T."/>
            <person name="Lin H."/>
            <person name="Meijer H.J."/>
            <person name="Moore B."/>
            <person name="Morris P."/>
            <person name="Phuntmart V."/>
            <person name="Puiu D."/>
            <person name="Shetty J."/>
            <person name="Stajich J.E."/>
            <person name="Tripathy S."/>
            <person name="Wawra S."/>
            <person name="van West P."/>
            <person name="Whitty B.R."/>
            <person name="Coutinho P.M."/>
            <person name="Henrissat B."/>
            <person name="Martin F."/>
            <person name="Thomas P.D."/>
            <person name="Tyler B.M."/>
            <person name="De Vries R.P."/>
            <person name="Kamoun S."/>
            <person name="Yandell M."/>
            <person name="Tisserat N."/>
            <person name="Buell C.R."/>
        </authorList>
    </citation>
    <scope>NUCLEOTIDE SEQUENCE</scope>
    <source>
        <strain evidence="6">DAOM:BR144</strain>
    </source>
</reference>
<dbReference type="Pfam" id="PF13202">
    <property type="entry name" value="EF-hand_5"/>
    <property type="match status" value="3"/>
</dbReference>
<evidence type="ECO:0000256" key="1">
    <source>
        <dbReference type="ARBA" id="ARBA00022723"/>
    </source>
</evidence>
<dbReference type="SMART" id="SM00054">
    <property type="entry name" value="EFh"/>
    <property type="match status" value="3"/>
</dbReference>
<evidence type="ECO:0000256" key="2">
    <source>
        <dbReference type="ARBA" id="ARBA00022737"/>
    </source>
</evidence>
<proteinExistence type="predicted"/>
<reference evidence="5" key="3">
    <citation type="submission" date="2015-02" db="UniProtKB">
        <authorList>
            <consortium name="EnsemblProtists"/>
        </authorList>
    </citation>
    <scope>IDENTIFICATION</scope>
    <source>
        <strain evidence="5">DAOM BR144</strain>
    </source>
</reference>
<dbReference type="EnsemblProtists" id="PYU1_T013442">
    <property type="protein sequence ID" value="PYU1_T013442"/>
    <property type="gene ID" value="PYU1_G013413"/>
</dbReference>
<dbReference type="PROSITE" id="PS00018">
    <property type="entry name" value="EF_HAND_1"/>
    <property type="match status" value="2"/>
</dbReference>
<name>K3X893_GLOUD</name>
<keyword evidence="3" id="KW-0106">Calcium</keyword>
<keyword evidence="6" id="KW-1185">Reference proteome</keyword>
<dbReference type="EMBL" id="GL376609">
    <property type="status" value="NOT_ANNOTATED_CDS"/>
    <property type="molecule type" value="Genomic_DNA"/>
</dbReference>
<dbReference type="HOGENOM" id="CLU_065275_0_0_1"/>
<dbReference type="OMA" id="RSEFTHV"/>
<dbReference type="InterPro" id="IPR011992">
    <property type="entry name" value="EF-hand-dom_pair"/>
</dbReference>
<dbReference type="eggNOG" id="KOG0034">
    <property type="taxonomic scope" value="Eukaryota"/>
</dbReference>
<evidence type="ECO:0000313" key="5">
    <source>
        <dbReference type="EnsemblProtists" id="PYU1_T013442"/>
    </source>
</evidence>
<keyword evidence="2" id="KW-0677">Repeat</keyword>
<reference evidence="6" key="2">
    <citation type="submission" date="2010-04" db="EMBL/GenBank/DDBJ databases">
        <authorList>
            <person name="Buell R."/>
            <person name="Hamilton J."/>
            <person name="Hostetler J."/>
        </authorList>
    </citation>
    <scope>NUCLEOTIDE SEQUENCE [LARGE SCALE GENOMIC DNA]</scope>
    <source>
        <strain evidence="6">DAOM:BR144</strain>
    </source>
</reference>
<dbReference type="STRING" id="431595.K3X893"/>
<dbReference type="Gene3D" id="1.10.238.10">
    <property type="entry name" value="EF-hand"/>
    <property type="match status" value="2"/>
</dbReference>
<organism evidence="5 6">
    <name type="scientific">Globisporangium ultimum (strain ATCC 200006 / CBS 805.95 / DAOM BR144)</name>
    <name type="common">Pythium ultimum</name>
    <dbReference type="NCBI Taxonomy" id="431595"/>
    <lineage>
        <taxon>Eukaryota</taxon>
        <taxon>Sar</taxon>
        <taxon>Stramenopiles</taxon>
        <taxon>Oomycota</taxon>
        <taxon>Peronosporomycetes</taxon>
        <taxon>Pythiales</taxon>
        <taxon>Pythiaceae</taxon>
        <taxon>Globisporangium</taxon>
    </lineage>
</organism>
<accession>K3X893</accession>
<feature type="domain" description="EF-hand" evidence="4">
    <location>
        <begin position="44"/>
        <end position="74"/>
    </location>
</feature>
<evidence type="ECO:0000259" key="4">
    <source>
        <dbReference type="PROSITE" id="PS50222"/>
    </source>
</evidence>
<feature type="domain" description="EF-hand" evidence="4">
    <location>
        <begin position="78"/>
        <end position="113"/>
    </location>
</feature>
<dbReference type="VEuPathDB" id="FungiDB:PYU1_G013413"/>
<dbReference type="PANTHER" id="PTHR45942">
    <property type="entry name" value="PROTEIN PHOSPATASE 3 REGULATORY SUBUNIT B ALPHA ISOFORM TYPE 1"/>
    <property type="match status" value="1"/>
</dbReference>
<keyword evidence="1" id="KW-0479">Metal-binding</keyword>
<dbReference type="AlphaFoldDB" id="K3X893"/>